<dbReference type="Proteomes" id="UP000887159">
    <property type="component" value="Unassembled WGS sequence"/>
</dbReference>
<feature type="compositionally biased region" description="Basic residues" evidence="2">
    <location>
        <begin position="1"/>
        <end position="13"/>
    </location>
</feature>
<sequence length="134" mass="15722">MKQLRNSKGKKKTSYSAKTYNDQTEKIENLEKKFAKLELKFEENNNIFEKKLEQIVQRFTTELNTVVAQINLRFSSRMNTMESTLKKVASNITIQKDDDYLINRKQNEKAKRLKKISEQKGNILESTVEKNKGT</sequence>
<evidence type="ECO:0000313" key="3">
    <source>
        <dbReference type="EMBL" id="GFY22608.1"/>
    </source>
</evidence>
<accession>A0A8X7B821</accession>
<evidence type="ECO:0000256" key="2">
    <source>
        <dbReference type="SAM" id="MobiDB-lite"/>
    </source>
</evidence>
<gene>
    <name evidence="3" type="ORF">TNCV_2178691</name>
</gene>
<keyword evidence="1" id="KW-0175">Coiled coil</keyword>
<keyword evidence="4" id="KW-1185">Reference proteome</keyword>
<reference evidence="3" key="1">
    <citation type="submission" date="2020-08" db="EMBL/GenBank/DDBJ databases">
        <title>Multicomponent nature underlies the extraordinary mechanical properties of spider dragline silk.</title>
        <authorList>
            <person name="Kono N."/>
            <person name="Nakamura H."/>
            <person name="Mori M."/>
            <person name="Yoshida Y."/>
            <person name="Ohtoshi R."/>
            <person name="Malay A.D."/>
            <person name="Moran D.A.P."/>
            <person name="Tomita M."/>
            <person name="Numata K."/>
            <person name="Arakawa K."/>
        </authorList>
    </citation>
    <scope>NUCLEOTIDE SEQUENCE</scope>
</reference>
<organism evidence="3 4">
    <name type="scientific">Trichonephila clavipes</name>
    <name type="common">Golden silk orbweaver</name>
    <name type="synonym">Nephila clavipes</name>
    <dbReference type="NCBI Taxonomy" id="2585209"/>
    <lineage>
        <taxon>Eukaryota</taxon>
        <taxon>Metazoa</taxon>
        <taxon>Ecdysozoa</taxon>
        <taxon>Arthropoda</taxon>
        <taxon>Chelicerata</taxon>
        <taxon>Arachnida</taxon>
        <taxon>Araneae</taxon>
        <taxon>Araneomorphae</taxon>
        <taxon>Entelegynae</taxon>
        <taxon>Araneoidea</taxon>
        <taxon>Nephilidae</taxon>
        <taxon>Trichonephila</taxon>
    </lineage>
</organism>
<comment type="caution">
    <text evidence="3">The sequence shown here is derived from an EMBL/GenBank/DDBJ whole genome shotgun (WGS) entry which is preliminary data.</text>
</comment>
<evidence type="ECO:0000313" key="4">
    <source>
        <dbReference type="Proteomes" id="UP000887159"/>
    </source>
</evidence>
<protein>
    <submittedName>
        <fullName evidence="3">Uncharacterized protein</fullName>
    </submittedName>
</protein>
<feature type="coiled-coil region" evidence="1">
    <location>
        <begin position="20"/>
        <end position="47"/>
    </location>
</feature>
<feature type="region of interest" description="Disordered" evidence="2">
    <location>
        <begin position="1"/>
        <end position="20"/>
    </location>
</feature>
<dbReference type="AlphaFoldDB" id="A0A8X7B821"/>
<proteinExistence type="predicted"/>
<evidence type="ECO:0000256" key="1">
    <source>
        <dbReference type="SAM" id="Coils"/>
    </source>
</evidence>
<dbReference type="EMBL" id="BMAU01021361">
    <property type="protein sequence ID" value="GFY22608.1"/>
    <property type="molecule type" value="Genomic_DNA"/>
</dbReference>
<name>A0A8X7B821_TRICX</name>